<dbReference type="AlphaFoldDB" id="A0A7S0A775"/>
<name>A0A7S0A775_9DINO</name>
<dbReference type="SUPFAM" id="SSF54695">
    <property type="entry name" value="POZ domain"/>
    <property type="match status" value="1"/>
</dbReference>
<protein>
    <recommendedName>
        <fullName evidence="2">BTB domain-containing protein</fullName>
    </recommendedName>
</protein>
<evidence type="ECO:0008006" key="2">
    <source>
        <dbReference type="Google" id="ProtNLM"/>
    </source>
</evidence>
<organism evidence="1">
    <name type="scientific">Pyrodinium bahamense</name>
    <dbReference type="NCBI Taxonomy" id="73915"/>
    <lineage>
        <taxon>Eukaryota</taxon>
        <taxon>Sar</taxon>
        <taxon>Alveolata</taxon>
        <taxon>Dinophyceae</taxon>
        <taxon>Gonyaulacales</taxon>
        <taxon>Pyrocystaceae</taxon>
        <taxon>Pyrodinium</taxon>
    </lineage>
</organism>
<accession>A0A7S0A775</accession>
<dbReference type="Gene3D" id="3.30.710.10">
    <property type="entry name" value="Potassium Channel Kv1.1, Chain A"/>
    <property type="match status" value="1"/>
</dbReference>
<evidence type="ECO:0000313" key="1">
    <source>
        <dbReference type="EMBL" id="CAD8354610.1"/>
    </source>
</evidence>
<proteinExistence type="predicted"/>
<reference evidence="1" key="1">
    <citation type="submission" date="2021-01" db="EMBL/GenBank/DDBJ databases">
        <authorList>
            <person name="Corre E."/>
            <person name="Pelletier E."/>
            <person name="Niang G."/>
            <person name="Scheremetjew M."/>
            <person name="Finn R."/>
            <person name="Kale V."/>
            <person name="Holt S."/>
            <person name="Cochrane G."/>
            <person name="Meng A."/>
            <person name="Brown T."/>
            <person name="Cohen L."/>
        </authorList>
    </citation>
    <scope>NUCLEOTIDE SEQUENCE</scope>
    <source>
        <strain evidence="1">Pbaha01</strain>
    </source>
</reference>
<gene>
    <name evidence="1" type="ORF">PBAH0796_LOCUS9977</name>
</gene>
<dbReference type="EMBL" id="HBEG01016604">
    <property type="protein sequence ID" value="CAD8354610.1"/>
    <property type="molecule type" value="Transcribed_RNA"/>
</dbReference>
<sequence length="173" mass="19519">MEEGKSGRFEVNVATQAEFEAFYAWLHPVTGRDVQVDQSNAEGLLRLANYYQIEKLKATCASVLQKATPSVARLVLADECGLTEWRDKLVEHIAEEFDKHDLEPLKAHVDLLMAVVSRGRVRFGELLADKTRVRELQPRVRELADIAYSRISANITLNGQPLCAHLREISDSM</sequence>
<dbReference type="InterPro" id="IPR011333">
    <property type="entry name" value="SKP1/BTB/POZ_sf"/>
</dbReference>